<reference evidence="1 2" key="1">
    <citation type="journal article" date="2021" name="BMC Biol.">
        <title>Horizontally acquired antibacterial genes associated with adaptive radiation of ladybird beetles.</title>
        <authorList>
            <person name="Li H.S."/>
            <person name="Tang X.F."/>
            <person name="Huang Y.H."/>
            <person name="Xu Z.Y."/>
            <person name="Chen M.L."/>
            <person name="Du X.Y."/>
            <person name="Qiu B.Y."/>
            <person name="Chen P.T."/>
            <person name="Zhang W."/>
            <person name="Slipinski A."/>
            <person name="Escalona H.E."/>
            <person name="Waterhouse R.M."/>
            <person name="Zwick A."/>
            <person name="Pang H."/>
        </authorList>
    </citation>
    <scope>NUCLEOTIDE SEQUENCE [LARGE SCALE GENOMIC DNA]</scope>
    <source>
        <strain evidence="1">SYSU2018</strain>
    </source>
</reference>
<evidence type="ECO:0000313" key="1">
    <source>
        <dbReference type="EMBL" id="KAL3268578.1"/>
    </source>
</evidence>
<gene>
    <name evidence="1" type="ORF">HHI36_007686</name>
</gene>
<dbReference type="Proteomes" id="UP001516400">
    <property type="component" value="Unassembled WGS sequence"/>
</dbReference>
<comment type="caution">
    <text evidence="1">The sequence shown here is derived from an EMBL/GenBank/DDBJ whole genome shotgun (WGS) entry which is preliminary data.</text>
</comment>
<keyword evidence="2" id="KW-1185">Reference proteome</keyword>
<dbReference type="EMBL" id="JABFTP020000021">
    <property type="protein sequence ID" value="KAL3268578.1"/>
    <property type="molecule type" value="Genomic_DNA"/>
</dbReference>
<organism evidence="1 2">
    <name type="scientific">Cryptolaemus montrouzieri</name>
    <dbReference type="NCBI Taxonomy" id="559131"/>
    <lineage>
        <taxon>Eukaryota</taxon>
        <taxon>Metazoa</taxon>
        <taxon>Ecdysozoa</taxon>
        <taxon>Arthropoda</taxon>
        <taxon>Hexapoda</taxon>
        <taxon>Insecta</taxon>
        <taxon>Pterygota</taxon>
        <taxon>Neoptera</taxon>
        <taxon>Endopterygota</taxon>
        <taxon>Coleoptera</taxon>
        <taxon>Polyphaga</taxon>
        <taxon>Cucujiformia</taxon>
        <taxon>Coccinelloidea</taxon>
        <taxon>Coccinellidae</taxon>
        <taxon>Scymninae</taxon>
        <taxon>Scymnini</taxon>
        <taxon>Cryptolaemus</taxon>
    </lineage>
</organism>
<evidence type="ECO:0000313" key="2">
    <source>
        <dbReference type="Proteomes" id="UP001516400"/>
    </source>
</evidence>
<proteinExistence type="predicted"/>
<sequence>MGTFTALVNRFARPPFLSDKDLKKKTRGSAEVLMGMLLWSNGLIISQPTYHLILLVKEKRYENMKKAIHSAAEEVIGGEPTKNIGKEPIRLNDKIKILIQEKSEDY</sequence>
<name>A0ABD2MQ92_9CUCU</name>
<accession>A0ABD2MQ92</accession>
<protein>
    <submittedName>
        <fullName evidence="1">Uncharacterized protein</fullName>
    </submittedName>
</protein>
<dbReference type="AlphaFoldDB" id="A0ABD2MQ92"/>